<dbReference type="Proteomes" id="UP001140206">
    <property type="component" value="Chromosome 5"/>
</dbReference>
<feature type="signal peptide" evidence="2">
    <location>
        <begin position="1"/>
        <end position="27"/>
    </location>
</feature>
<dbReference type="PANTHER" id="PTHR31731">
    <property type="match status" value="1"/>
</dbReference>
<dbReference type="InterPro" id="IPR036312">
    <property type="entry name" value="Bifun_inhib/LTP/seed_sf"/>
</dbReference>
<dbReference type="Gene3D" id="1.10.110.10">
    <property type="entry name" value="Plant lipid-transfer and hydrophobic proteins"/>
    <property type="match status" value="1"/>
</dbReference>
<keyword evidence="5" id="KW-1185">Reference proteome</keyword>
<proteinExistence type="predicted"/>
<feature type="region of interest" description="Disordered" evidence="1">
    <location>
        <begin position="36"/>
        <end position="102"/>
    </location>
</feature>
<dbReference type="SUPFAM" id="SSF47699">
    <property type="entry name" value="Bifunctional inhibitor/lipid-transfer protein/seed storage 2S albumin"/>
    <property type="match status" value="1"/>
</dbReference>
<protein>
    <submittedName>
        <fullName evidence="4">Bifunctional inhibitor/lipid-transfer protein/seed storage 2S albumin superfamily protein</fullName>
    </submittedName>
</protein>
<feature type="domain" description="Hydrophobic seed protein" evidence="3">
    <location>
        <begin position="109"/>
        <end position="191"/>
    </location>
</feature>
<evidence type="ECO:0000256" key="2">
    <source>
        <dbReference type="SAM" id="SignalP"/>
    </source>
</evidence>
<reference evidence="4" key="1">
    <citation type="submission" date="2022-08" db="EMBL/GenBank/DDBJ databases">
        <authorList>
            <person name="Marques A."/>
        </authorList>
    </citation>
    <scope>NUCLEOTIDE SEQUENCE</scope>
    <source>
        <strain evidence="4">RhyPub2mFocal</strain>
        <tissue evidence="4">Leaves</tissue>
    </source>
</reference>
<dbReference type="Pfam" id="PF14547">
    <property type="entry name" value="Hydrophob_seed"/>
    <property type="match status" value="1"/>
</dbReference>
<comment type="caution">
    <text evidence="4">The sequence shown here is derived from an EMBL/GenBank/DDBJ whole genome shotgun (WGS) entry which is preliminary data.</text>
</comment>
<evidence type="ECO:0000256" key="1">
    <source>
        <dbReference type="SAM" id="MobiDB-lite"/>
    </source>
</evidence>
<accession>A0AAV8CG91</accession>
<organism evidence="4 5">
    <name type="scientific">Rhynchospora pubera</name>
    <dbReference type="NCBI Taxonomy" id="906938"/>
    <lineage>
        <taxon>Eukaryota</taxon>
        <taxon>Viridiplantae</taxon>
        <taxon>Streptophyta</taxon>
        <taxon>Embryophyta</taxon>
        <taxon>Tracheophyta</taxon>
        <taxon>Spermatophyta</taxon>
        <taxon>Magnoliopsida</taxon>
        <taxon>Liliopsida</taxon>
        <taxon>Poales</taxon>
        <taxon>Cyperaceae</taxon>
        <taxon>Cyperoideae</taxon>
        <taxon>Rhynchosporeae</taxon>
        <taxon>Rhynchospora</taxon>
    </lineage>
</organism>
<sequence length="192" mass="19730">MKNHLPLSILPVTLTLVLFSLLISSNACPYCPTPVPPTKPSHPPPSPKPHPPPPPPPSPPPPSPKPCPPPPPPPSPKPCPPPPPPPSPPPPSVPKPCPPPPPTNNQGSCPINALKLDACVDLLGGLVHIGIGSQVKDACCPVLEGIADLDAAACLCTAIQAKVLNLKVILPIALEVLVDCGKHVPSDYQCPS</sequence>
<dbReference type="InterPro" id="IPR051636">
    <property type="entry name" value="Plant_LTP/defense-related"/>
</dbReference>
<feature type="chain" id="PRO_5043664358" evidence="2">
    <location>
        <begin position="28"/>
        <end position="192"/>
    </location>
</feature>
<keyword evidence="2" id="KW-0732">Signal</keyword>
<dbReference type="PRINTS" id="PR00021">
    <property type="entry name" value="PRORICH"/>
</dbReference>
<dbReference type="EMBL" id="JAMFTS010000005">
    <property type="protein sequence ID" value="KAJ4754880.1"/>
    <property type="molecule type" value="Genomic_DNA"/>
</dbReference>
<dbReference type="CDD" id="cd01958">
    <property type="entry name" value="HPS_like"/>
    <property type="match status" value="1"/>
</dbReference>
<evidence type="ECO:0000313" key="4">
    <source>
        <dbReference type="EMBL" id="KAJ4754880.1"/>
    </source>
</evidence>
<name>A0AAV8CG91_9POAL</name>
<dbReference type="AlphaFoldDB" id="A0AAV8CG91"/>
<dbReference type="PRINTS" id="PR01217">
    <property type="entry name" value="PRICHEXTENSN"/>
</dbReference>
<evidence type="ECO:0000313" key="5">
    <source>
        <dbReference type="Proteomes" id="UP001140206"/>
    </source>
</evidence>
<dbReference type="InterPro" id="IPR027923">
    <property type="entry name" value="Hydrophob_seed_dom"/>
</dbReference>
<evidence type="ECO:0000259" key="3">
    <source>
        <dbReference type="Pfam" id="PF14547"/>
    </source>
</evidence>
<gene>
    <name evidence="4" type="ORF">LUZ62_089285</name>
</gene>